<name>A0AB35YXR2_9FLAO</name>
<accession>A0AB35YXR2</accession>
<evidence type="ECO:0000313" key="5">
    <source>
        <dbReference type="Proteomes" id="UP001390963"/>
    </source>
</evidence>
<organism evidence="2 4">
    <name type="scientific">Aequorivita flava</name>
    <dbReference type="NCBI Taxonomy" id="3114371"/>
    <lineage>
        <taxon>Bacteria</taxon>
        <taxon>Pseudomonadati</taxon>
        <taxon>Bacteroidota</taxon>
        <taxon>Flavobacteriia</taxon>
        <taxon>Flavobacteriales</taxon>
        <taxon>Flavobacteriaceae</taxon>
        <taxon>Aequorivita</taxon>
    </lineage>
</organism>
<sequence>MADKTFFSEDAKRDIYRAKCQYDLAQKGDLFLDDIFNTLEVIKLMPEAFQIRYDSVRIVALEYFSFNIHYELTDGSIKIYKVLHQRQNY</sequence>
<dbReference type="Gene3D" id="3.30.2310.20">
    <property type="entry name" value="RelE-like"/>
    <property type="match status" value="1"/>
</dbReference>
<proteinExistence type="predicted"/>
<dbReference type="Pfam" id="PF05016">
    <property type="entry name" value="ParE_toxin"/>
    <property type="match status" value="1"/>
</dbReference>
<keyword evidence="5" id="KW-1185">Reference proteome</keyword>
<dbReference type="InterPro" id="IPR035093">
    <property type="entry name" value="RelE/ParE_toxin_dom_sf"/>
</dbReference>
<evidence type="ECO:0000313" key="4">
    <source>
        <dbReference type="Proteomes" id="UP001388259"/>
    </source>
</evidence>
<protein>
    <submittedName>
        <fullName evidence="2">Type II toxin-antitoxin system RelE/ParE family toxin</fullName>
    </submittedName>
</protein>
<evidence type="ECO:0000256" key="1">
    <source>
        <dbReference type="ARBA" id="ARBA00022649"/>
    </source>
</evidence>
<dbReference type="EMBL" id="JBANCF010000003">
    <property type="protein sequence ID" value="MEM0572821.1"/>
    <property type="molecule type" value="Genomic_DNA"/>
</dbReference>
<dbReference type="InterPro" id="IPR007712">
    <property type="entry name" value="RelE/ParE_toxin"/>
</dbReference>
<dbReference type="Proteomes" id="UP001388259">
    <property type="component" value="Unassembled WGS sequence"/>
</dbReference>
<comment type="caution">
    <text evidence="2">The sequence shown here is derived from an EMBL/GenBank/DDBJ whole genome shotgun (WGS) entry which is preliminary data.</text>
</comment>
<keyword evidence="1" id="KW-1277">Toxin-antitoxin system</keyword>
<evidence type="ECO:0000313" key="3">
    <source>
        <dbReference type="EMBL" id="MEM0572821.1"/>
    </source>
</evidence>
<dbReference type="Proteomes" id="UP001390963">
    <property type="component" value="Unassembled WGS sequence"/>
</dbReference>
<evidence type="ECO:0000313" key="2">
    <source>
        <dbReference type="EMBL" id="MEM0518247.1"/>
    </source>
</evidence>
<dbReference type="EMBL" id="JAZBJM010000003">
    <property type="protein sequence ID" value="MEM0518247.1"/>
    <property type="molecule type" value="Genomic_DNA"/>
</dbReference>
<dbReference type="AlphaFoldDB" id="A0AB35YXR2"/>
<dbReference type="RefSeq" id="WP_279449040.1">
    <property type="nucleotide sequence ID" value="NZ_JAZBJM010000003.1"/>
</dbReference>
<gene>
    <name evidence="3" type="ORF">VZD24_04780</name>
    <name evidence="2" type="ORF">VZD85_07790</name>
</gene>
<reference evidence="2 5" key="1">
    <citation type="submission" date="2024-01" db="EMBL/GenBank/DDBJ databases">
        <title>Aequorivita flavus sp. nov., isolated from deep-sea sediment.</title>
        <authorList>
            <person name="Chen X."/>
        </authorList>
    </citation>
    <scope>NUCLEOTIDE SEQUENCE</scope>
    <source>
        <strain evidence="2">MCCC 1A16923</strain>
        <strain evidence="3 5">MCCC 1A16935</strain>
    </source>
</reference>